<reference evidence="2" key="1">
    <citation type="journal article" date="2023" name="Front. Plant Sci.">
        <title>Chromosomal-level genome assembly of Melastoma candidum provides insights into trichome evolution.</title>
        <authorList>
            <person name="Zhong Y."/>
            <person name="Wu W."/>
            <person name="Sun C."/>
            <person name="Zou P."/>
            <person name="Liu Y."/>
            <person name="Dai S."/>
            <person name="Zhou R."/>
        </authorList>
    </citation>
    <scope>NUCLEOTIDE SEQUENCE [LARGE SCALE GENOMIC DNA]</scope>
</reference>
<accession>A0ACB9SC17</accession>
<evidence type="ECO:0000313" key="1">
    <source>
        <dbReference type="EMBL" id="KAI4388768.1"/>
    </source>
</evidence>
<keyword evidence="2" id="KW-1185">Reference proteome</keyword>
<dbReference type="EMBL" id="CM042880">
    <property type="protein sequence ID" value="KAI4388768.1"/>
    <property type="molecule type" value="Genomic_DNA"/>
</dbReference>
<organism evidence="1 2">
    <name type="scientific">Melastoma candidum</name>
    <dbReference type="NCBI Taxonomy" id="119954"/>
    <lineage>
        <taxon>Eukaryota</taxon>
        <taxon>Viridiplantae</taxon>
        <taxon>Streptophyta</taxon>
        <taxon>Embryophyta</taxon>
        <taxon>Tracheophyta</taxon>
        <taxon>Spermatophyta</taxon>
        <taxon>Magnoliopsida</taxon>
        <taxon>eudicotyledons</taxon>
        <taxon>Gunneridae</taxon>
        <taxon>Pentapetalae</taxon>
        <taxon>rosids</taxon>
        <taxon>malvids</taxon>
        <taxon>Myrtales</taxon>
        <taxon>Melastomataceae</taxon>
        <taxon>Melastomatoideae</taxon>
        <taxon>Melastomateae</taxon>
        <taxon>Melastoma</taxon>
    </lineage>
</organism>
<proteinExistence type="predicted"/>
<name>A0ACB9SC17_9MYRT</name>
<sequence length="116" mass="12830">MDSDGSLTVLIGLKPSGDQVYVLLANMDSNGNGLVEFDELVNVMMPNMKEEVLVNQRQLLEVFRSFDCDDNGYITSVELTGTMAKMGQPGRQLGFPHRMVTSGLNLTFVGYVEKSY</sequence>
<gene>
    <name evidence="1" type="ORF">MLD38_001071</name>
</gene>
<dbReference type="Proteomes" id="UP001057402">
    <property type="component" value="Chromosome 1"/>
</dbReference>
<comment type="caution">
    <text evidence="1">The sequence shown here is derived from an EMBL/GenBank/DDBJ whole genome shotgun (WGS) entry which is preliminary data.</text>
</comment>
<protein>
    <submittedName>
        <fullName evidence="1">Uncharacterized protein</fullName>
    </submittedName>
</protein>
<evidence type="ECO:0000313" key="2">
    <source>
        <dbReference type="Proteomes" id="UP001057402"/>
    </source>
</evidence>